<evidence type="ECO:0000259" key="2">
    <source>
        <dbReference type="Pfam" id="PF14244"/>
    </source>
</evidence>
<organism evidence="4 5">
    <name type="scientific">Perilla frutescens var. hirtella</name>
    <name type="common">Perilla citriodora</name>
    <name type="synonym">Perilla setoyensis</name>
    <dbReference type="NCBI Taxonomy" id="608512"/>
    <lineage>
        <taxon>Eukaryota</taxon>
        <taxon>Viridiplantae</taxon>
        <taxon>Streptophyta</taxon>
        <taxon>Embryophyta</taxon>
        <taxon>Tracheophyta</taxon>
        <taxon>Spermatophyta</taxon>
        <taxon>Magnoliopsida</taxon>
        <taxon>eudicotyledons</taxon>
        <taxon>Gunneridae</taxon>
        <taxon>Pentapetalae</taxon>
        <taxon>asterids</taxon>
        <taxon>lamiids</taxon>
        <taxon>Lamiales</taxon>
        <taxon>Lamiaceae</taxon>
        <taxon>Nepetoideae</taxon>
        <taxon>Elsholtzieae</taxon>
        <taxon>Perilla</taxon>
    </lineage>
</organism>
<accession>A0AAD4J5I9</accession>
<dbReference type="Gene3D" id="3.60.21.10">
    <property type="match status" value="1"/>
</dbReference>
<evidence type="ECO:0000259" key="3">
    <source>
        <dbReference type="Pfam" id="PF25597"/>
    </source>
</evidence>
<dbReference type="Proteomes" id="UP001190926">
    <property type="component" value="Unassembled WGS sequence"/>
</dbReference>
<feature type="compositionally biased region" description="Low complexity" evidence="1">
    <location>
        <begin position="500"/>
        <end position="512"/>
    </location>
</feature>
<comment type="caution">
    <text evidence="4">The sequence shown here is derived from an EMBL/GenBank/DDBJ whole genome shotgun (WGS) entry which is preliminary data.</text>
</comment>
<dbReference type="AlphaFoldDB" id="A0AAD4J5I9"/>
<reference evidence="4 5" key="1">
    <citation type="journal article" date="2021" name="Nat. Commun.">
        <title>Incipient diploidization of the medicinal plant Perilla within 10,000 years.</title>
        <authorList>
            <person name="Zhang Y."/>
            <person name="Shen Q."/>
            <person name="Leng L."/>
            <person name="Zhang D."/>
            <person name="Chen S."/>
            <person name="Shi Y."/>
            <person name="Ning Z."/>
            <person name="Chen S."/>
        </authorList>
    </citation>
    <scope>NUCLEOTIDE SEQUENCE [LARGE SCALE GENOMIC DNA]</scope>
    <source>
        <strain evidence="5">cv. PC099</strain>
    </source>
</reference>
<dbReference type="PANTHER" id="PTHR34222:SF43">
    <property type="entry name" value="RETROTRANSPOSON GAG DOMAIN-CONTAINING PROTEIN"/>
    <property type="match status" value="1"/>
</dbReference>
<feature type="region of interest" description="Disordered" evidence="1">
    <location>
        <begin position="251"/>
        <end position="280"/>
    </location>
</feature>
<dbReference type="SUPFAM" id="SSF56300">
    <property type="entry name" value="Metallo-dependent phosphatases"/>
    <property type="match status" value="1"/>
</dbReference>
<dbReference type="InterPro" id="IPR057670">
    <property type="entry name" value="SH3_retrovirus"/>
</dbReference>
<gene>
    <name evidence="4" type="ORF">C2S53_020534</name>
</gene>
<feature type="region of interest" description="Disordered" evidence="1">
    <location>
        <begin position="486"/>
        <end position="588"/>
    </location>
</feature>
<feature type="compositionally biased region" description="Acidic residues" evidence="1">
    <location>
        <begin position="569"/>
        <end position="583"/>
    </location>
</feature>
<dbReference type="Pfam" id="PF25597">
    <property type="entry name" value="SH3_retrovirus"/>
    <property type="match status" value="1"/>
</dbReference>
<evidence type="ECO:0000313" key="4">
    <source>
        <dbReference type="EMBL" id="KAH6827593.1"/>
    </source>
</evidence>
<dbReference type="InterPro" id="IPR029052">
    <property type="entry name" value="Metallo-depent_PP-like"/>
</dbReference>
<dbReference type="EMBL" id="SDAM02000148">
    <property type="protein sequence ID" value="KAH6827593.1"/>
    <property type="molecule type" value="Genomic_DNA"/>
</dbReference>
<evidence type="ECO:0000256" key="1">
    <source>
        <dbReference type="SAM" id="MobiDB-lite"/>
    </source>
</evidence>
<evidence type="ECO:0000313" key="5">
    <source>
        <dbReference type="Proteomes" id="UP001190926"/>
    </source>
</evidence>
<dbReference type="Pfam" id="PF14244">
    <property type="entry name" value="Retrotran_gag_3"/>
    <property type="match status" value="1"/>
</dbReference>
<dbReference type="InterPro" id="IPR029472">
    <property type="entry name" value="Copia-like_N"/>
</dbReference>
<keyword evidence="5" id="KW-1185">Reference proteome</keyword>
<protein>
    <submittedName>
        <fullName evidence="4">Uncharacterized protein</fullName>
    </submittedName>
</protein>
<feature type="domain" description="Retroviral polymerase SH3-like" evidence="3">
    <location>
        <begin position="418"/>
        <end position="475"/>
    </location>
</feature>
<name>A0AAD4J5I9_PERFH</name>
<proteinExistence type="predicted"/>
<feature type="compositionally biased region" description="Polar residues" evidence="1">
    <location>
        <begin position="518"/>
        <end position="530"/>
    </location>
</feature>
<sequence length="855" mass="95776">MSEPAENTESQNNRVTDDLTLQLASLLRNSLNLSQPQNSESLNIGFKLNRDNYPLWSVLMKNAIGGRGKASYIIGDTPAPSLIDSTYTRWEQEDQCVFTWLVQNIEPSLVNSVSKHSTSKAVWESLALTYGSGADSLQVFDLHRRANSIRQDGKTLEKTWAQLQDVWMSIDRKEPNPMKCPTDIDIYNRTIQTQRVYQFLMALEEGYEPVKKEILKWEPLPSVETAYVMVRRETARDRILRPVVTEEKGTSSSIGLGLAARDRPNKGQSSYKGKPRQSNDDKNKLICEHCGLKRLTKESCFHLIGFPEWWDESKKPKQPQQHQNRGGTVTVAMTADWATSTGAGNTSAMEAAVEYGVAAAHKVEAARAGCDPEVLATSVYLLNRLPTKALQFQTPLQALSEHAHVPVALTLPPKVFGCSVFVHLPKQNRDKFSPCAVKCVFVGYGIHQKGYRCYDPQTRRMFTTMNCDFLEGEYFFHHLRRQGESREPRDSISWLTTPMSNSESESGPSSTEKVNSAAEISSDTAEQSTDFGVHVPETSSPHLISEVRDSVDMCNSDSSLETNDRAGSGEEETDSDTTIDNEGVEASTEVGRYVLPPISTRGMPPKRYSPEHIGKKSRYSVENYATSHLTGMAQAFEMVKVKKTYKARFVVDFSELGESDPLLLNATLFHELQNMPWYPSGILKGERATYFSKKIEVPDGQTLDIIALDTVLLQNQSSVRGNDQIVWLMRILNESISDWKVVVGLHQLISSDCNIWETNETRFAPLQNILLQYGVDVYMSTETCDDNTTTTTTRGNGNEAIYLTAVNHNLVSKEETMGGFLLHRVSSLEMVTLVVKLTGEVEHRLSFQQRGRAAM</sequence>
<dbReference type="PANTHER" id="PTHR34222">
    <property type="entry name" value="GAG_PRE-INTEGRS DOMAIN-CONTAINING PROTEIN"/>
    <property type="match status" value="1"/>
</dbReference>
<feature type="domain" description="Retrotransposon Copia-like N-terminal" evidence="2">
    <location>
        <begin position="47"/>
        <end position="80"/>
    </location>
</feature>